<proteinExistence type="predicted"/>
<sequence>MTSEDLKNRTMDFAVRVLKLVAALPKNVAGKTVGNQLARSGTSVAANYRAALRAKSTPDFINKITIILEEADESSFWMELTDRAELLPPGKITALRQEAEELVKIFNATRSTSKRKAASSTNSRKRPNQQS</sequence>
<comment type="caution">
    <text evidence="2">The sequence shown here is derived from an EMBL/GenBank/DDBJ whole genome shotgun (WGS) entry which is preliminary data.</text>
</comment>
<dbReference type="SUPFAM" id="SSF158446">
    <property type="entry name" value="IVS-encoded protein-like"/>
    <property type="match status" value="1"/>
</dbReference>
<feature type="compositionally biased region" description="Basic residues" evidence="1">
    <location>
        <begin position="112"/>
        <end position="131"/>
    </location>
</feature>
<dbReference type="PANTHER" id="PTHR38471:SF2">
    <property type="entry name" value="FOUR HELIX BUNDLE PROTEIN"/>
    <property type="match status" value="1"/>
</dbReference>
<dbReference type="NCBIfam" id="TIGR02436">
    <property type="entry name" value="four helix bundle protein"/>
    <property type="match status" value="1"/>
</dbReference>
<dbReference type="EMBL" id="VAUV01000009">
    <property type="protein sequence ID" value="TLD70183.1"/>
    <property type="molecule type" value="Genomic_DNA"/>
</dbReference>
<dbReference type="RefSeq" id="WP_138086781.1">
    <property type="nucleotide sequence ID" value="NZ_VAUV01000009.1"/>
</dbReference>
<dbReference type="PIRSF" id="PIRSF035652">
    <property type="entry name" value="CHP02436"/>
    <property type="match status" value="1"/>
</dbReference>
<dbReference type="InterPro" id="IPR036583">
    <property type="entry name" value="23S_rRNA_IVS_sf"/>
</dbReference>
<reference evidence="2 3" key="1">
    <citation type="submission" date="2019-05" db="EMBL/GenBank/DDBJ databases">
        <title>Verrucobacter flavum gen. nov., sp. nov. a new member of the family Verrucomicrobiaceae.</title>
        <authorList>
            <person name="Szuroczki S."/>
            <person name="Abbaszade G."/>
            <person name="Szabo A."/>
            <person name="Felfoldi T."/>
            <person name="Schumann P."/>
            <person name="Boka K."/>
            <person name="Keki Z."/>
            <person name="Toumi M."/>
            <person name="Toth E."/>
        </authorList>
    </citation>
    <scope>NUCLEOTIDE SEQUENCE [LARGE SCALE GENOMIC DNA]</scope>
    <source>
        <strain evidence="2 3">MG-N-17</strain>
    </source>
</reference>
<dbReference type="OrthoDB" id="285993at2"/>
<organism evidence="2 3">
    <name type="scientific">Phragmitibacter flavus</name>
    <dbReference type="NCBI Taxonomy" id="2576071"/>
    <lineage>
        <taxon>Bacteria</taxon>
        <taxon>Pseudomonadati</taxon>
        <taxon>Verrucomicrobiota</taxon>
        <taxon>Verrucomicrobiia</taxon>
        <taxon>Verrucomicrobiales</taxon>
        <taxon>Verrucomicrobiaceae</taxon>
        <taxon>Phragmitibacter</taxon>
    </lineage>
</organism>
<dbReference type="Gene3D" id="1.20.1440.60">
    <property type="entry name" value="23S rRNA-intervening sequence"/>
    <property type="match status" value="1"/>
</dbReference>
<dbReference type="InterPro" id="IPR012657">
    <property type="entry name" value="23S_rRNA-intervening_sequence"/>
</dbReference>
<dbReference type="Proteomes" id="UP000306196">
    <property type="component" value="Unassembled WGS sequence"/>
</dbReference>
<dbReference type="AlphaFoldDB" id="A0A5R8KD20"/>
<protein>
    <submittedName>
        <fullName evidence="2">Four helix bundle protein</fullName>
    </submittedName>
</protein>
<evidence type="ECO:0000256" key="1">
    <source>
        <dbReference type="SAM" id="MobiDB-lite"/>
    </source>
</evidence>
<evidence type="ECO:0000313" key="3">
    <source>
        <dbReference type="Proteomes" id="UP000306196"/>
    </source>
</evidence>
<gene>
    <name evidence="2" type="ORF">FEM03_13405</name>
</gene>
<evidence type="ECO:0000313" key="2">
    <source>
        <dbReference type="EMBL" id="TLD70183.1"/>
    </source>
</evidence>
<accession>A0A5R8KD20</accession>
<name>A0A5R8KD20_9BACT</name>
<dbReference type="PANTHER" id="PTHR38471">
    <property type="entry name" value="FOUR HELIX BUNDLE PROTEIN"/>
    <property type="match status" value="1"/>
</dbReference>
<keyword evidence="3" id="KW-1185">Reference proteome</keyword>
<feature type="region of interest" description="Disordered" evidence="1">
    <location>
        <begin position="110"/>
        <end position="131"/>
    </location>
</feature>
<dbReference type="Pfam" id="PF05635">
    <property type="entry name" value="23S_rRNA_IVP"/>
    <property type="match status" value="1"/>
</dbReference>